<feature type="domain" description="Peptidase S1" evidence="10">
    <location>
        <begin position="44"/>
        <end position="272"/>
    </location>
</feature>
<keyword evidence="3 7" id="KW-0645">Protease</keyword>
<dbReference type="EMBL" id="GALX01005366">
    <property type="protein sequence ID" value="JAB63100.1"/>
    <property type="molecule type" value="Transcribed_RNA"/>
</dbReference>
<evidence type="ECO:0000256" key="6">
    <source>
        <dbReference type="ARBA" id="ARBA00023157"/>
    </source>
</evidence>
<dbReference type="Gene3D" id="2.40.10.10">
    <property type="entry name" value="Trypsin-like serine proteases"/>
    <property type="match status" value="1"/>
</dbReference>
<dbReference type="CDD" id="cd00190">
    <property type="entry name" value="Tryp_SPc"/>
    <property type="match status" value="1"/>
</dbReference>
<dbReference type="InterPro" id="IPR001254">
    <property type="entry name" value="Trypsin_dom"/>
</dbReference>
<dbReference type="InterPro" id="IPR001314">
    <property type="entry name" value="Peptidase_S1A"/>
</dbReference>
<accession>V5FZI1</accession>
<proteinExistence type="inferred from homology"/>
<keyword evidence="5 7" id="KW-0720">Serine protease</keyword>
<dbReference type="KEGG" id="agb:108906798"/>
<dbReference type="SMART" id="SM00020">
    <property type="entry name" value="Tryp_SPc"/>
    <property type="match status" value="1"/>
</dbReference>
<protein>
    <submittedName>
        <fullName evidence="11">Chymotrypsin</fullName>
    </submittedName>
</protein>
<dbReference type="PANTHER" id="PTHR24276">
    <property type="entry name" value="POLYSERASE-RELATED"/>
    <property type="match status" value="1"/>
</dbReference>
<evidence type="ECO:0000259" key="10">
    <source>
        <dbReference type="PROSITE" id="PS50240"/>
    </source>
</evidence>
<dbReference type="PRINTS" id="PR00722">
    <property type="entry name" value="CHYMOTRYPSIN"/>
</dbReference>
<dbReference type="PROSITE" id="PS00134">
    <property type="entry name" value="TRYPSIN_HIS"/>
    <property type="match status" value="1"/>
</dbReference>
<dbReference type="SUPFAM" id="SSF50494">
    <property type="entry name" value="Trypsin-like serine proteases"/>
    <property type="match status" value="1"/>
</dbReference>
<evidence type="ECO:0000256" key="5">
    <source>
        <dbReference type="ARBA" id="ARBA00022825"/>
    </source>
</evidence>
<evidence type="ECO:0000256" key="7">
    <source>
        <dbReference type="RuleBase" id="RU363034"/>
    </source>
</evidence>
<evidence type="ECO:0000256" key="1">
    <source>
        <dbReference type="ARBA" id="ARBA00004239"/>
    </source>
</evidence>
<comment type="similarity">
    <text evidence="2">Belongs to the peptidase S1 family.</text>
</comment>
<dbReference type="GO" id="GO:0004252">
    <property type="term" value="F:serine-type endopeptidase activity"/>
    <property type="evidence" value="ECO:0007669"/>
    <property type="project" value="InterPro"/>
</dbReference>
<dbReference type="InterPro" id="IPR050430">
    <property type="entry name" value="Peptidase_S1"/>
</dbReference>
<keyword evidence="9" id="KW-0732">Signal</keyword>
<feature type="chain" id="PRO_5004736507" evidence="9">
    <location>
        <begin position="18"/>
        <end position="295"/>
    </location>
</feature>
<dbReference type="InterPro" id="IPR033116">
    <property type="entry name" value="TRYPSIN_SER"/>
</dbReference>
<keyword evidence="8" id="KW-0812">Transmembrane</keyword>
<feature type="signal peptide" evidence="9">
    <location>
        <begin position="1"/>
        <end position="17"/>
    </location>
</feature>
<reference evidence="11" key="1">
    <citation type="submission" date="2013-07" db="EMBL/GenBank/DDBJ databases">
        <title>Midgut Transcriptome Profiling of Anoplphora glabripennis, a Lignocellulose Degrading, Wood-Boring Cerambycid.</title>
        <authorList>
            <person name="Scully E.D."/>
            <person name="Hoover K."/>
            <person name="Carlson J.E."/>
            <person name="Tien M."/>
            <person name="Geib S.M."/>
        </authorList>
    </citation>
    <scope>NUCLEOTIDE SEQUENCE</scope>
</reference>
<keyword evidence="8" id="KW-0472">Membrane</keyword>
<comment type="subcellular location">
    <subcellularLocation>
        <location evidence="1">Secreted</location>
        <location evidence="1">Extracellular space</location>
    </subcellularLocation>
</comment>
<evidence type="ECO:0000313" key="11">
    <source>
        <dbReference type="EMBL" id="JAB63100.1"/>
    </source>
</evidence>
<organism evidence="11">
    <name type="scientific">Anoplophora glabripennis</name>
    <name type="common">Asian longhorn beetle</name>
    <name type="synonym">Anoplophora nobilis</name>
    <dbReference type="NCBI Taxonomy" id="217634"/>
    <lineage>
        <taxon>Eukaryota</taxon>
        <taxon>Metazoa</taxon>
        <taxon>Ecdysozoa</taxon>
        <taxon>Arthropoda</taxon>
        <taxon>Hexapoda</taxon>
        <taxon>Insecta</taxon>
        <taxon>Pterygota</taxon>
        <taxon>Neoptera</taxon>
        <taxon>Endopterygota</taxon>
        <taxon>Coleoptera</taxon>
        <taxon>Polyphaga</taxon>
        <taxon>Cucujiformia</taxon>
        <taxon>Chrysomeloidea</taxon>
        <taxon>Cerambycidae</taxon>
        <taxon>Lamiinae</taxon>
        <taxon>Lamiini</taxon>
        <taxon>Anoplophora</taxon>
    </lineage>
</organism>
<sequence length="295" mass="31855">MYKILVCAVLVLPYVHSLPVEQENSTSYFAHPMDVHFTGGSTRIIGGEEVEAHAYPFQAVLLIYKGEAEYFCGGTLISNRLVLTAAHCVIMKPDYIVVGLGVHSLKEVGTGVLTLQTSDYVAHSGYNGDTFQNDIALIRLPQNVTFTEYIQPVQLANGINKYEGDKATLIGWGQTESVSLSLVLRGVNATIMTNDACGNVNPTYKEVIRPMHICTYGTGTVGVCSGDSGGPLLVDGVQVGITSFGTEICTLGMPSVFTRITEFQDWIARGAATTHDALHFTAVVLLALCFSYLFN</sequence>
<feature type="transmembrane region" description="Helical" evidence="8">
    <location>
        <begin position="277"/>
        <end position="294"/>
    </location>
</feature>
<dbReference type="PROSITE" id="PS00135">
    <property type="entry name" value="TRYPSIN_SER"/>
    <property type="match status" value="1"/>
</dbReference>
<keyword evidence="8" id="KW-1133">Transmembrane helix</keyword>
<evidence type="ECO:0000256" key="2">
    <source>
        <dbReference type="ARBA" id="ARBA00007664"/>
    </source>
</evidence>
<keyword evidence="6" id="KW-1015">Disulfide bond</keyword>
<dbReference type="GO" id="GO:0005576">
    <property type="term" value="C:extracellular region"/>
    <property type="evidence" value="ECO:0007669"/>
    <property type="project" value="UniProtKB-SubCell"/>
</dbReference>
<dbReference type="Pfam" id="PF00089">
    <property type="entry name" value="Trypsin"/>
    <property type="match status" value="1"/>
</dbReference>
<dbReference type="OrthoDB" id="5565075at2759"/>
<evidence type="ECO:0000256" key="3">
    <source>
        <dbReference type="ARBA" id="ARBA00022670"/>
    </source>
</evidence>
<evidence type="ECO:0000256" key="8">
    <source>
        <dbReference type="SAM" id="Phobius"/>
    </source>
</evidence>
<dbReference type="FunFam" id="2.40.10.10:FF:000036">
    <property type="entry name" value="Trypsin beta"/>
    <property type="match status" value="1"/>
</dbReference>
<dbReference type="InterPro" id="IPR018114">
    <property type="entry name" value="TRYPSIN_HIS"/>
</dbReference>
<dbReference type="AlphaFoldDB" id="V5FZI1"/>
<dbReference type="InterPro" id="IPR009003">
    <property type="entry name" value="Peptidase_S1_PA"/>
</dbReference>
<keyword evidence="4 7" id="KW-0378">Hydrolase</keyword>
<dbReference type="PROSITE" id="PS50240">
    <property type="entry name" value="TRYPSIN_DOM"/>
    <property type="match status" value="1"/>
</dbReference>
<dbReference type="GO" id="GO:0006508">
    <property type="term" value="P:proteolysis"/>
    <property type="evidence" value="ECO:0007669"/>
    <property type="project" value="UniProtKB-KW"/>
</dbReference>
<dbReference type="PANTHER" id="PTHR24276:SF98">
    <property type="entry name" value="FI18310P1-RELATED"/>
    <property type="match status" value="1"/>
</dbReference>
<gene>
    <name evidence="11" type="primary">CTR</name>
</gene>
<dbReference type="InterPro" id="IPR043504">
    <property type="entry name" value="Peptidase_S1_PA_chymotrypsin"/>
</dbReference>
<evidence type="ECO:0000256" key="9">
    <source>
        <dbReference type="SAM" id="SignalP"/>
    </source>
</evidence>
<evidence type="ECO:0000256" key="4">
    <source>
        <dbReference type="ARBA" id="ARBA00022801"/>
    </source>
</evidence>
<dbReference type="GeneID" id="108906798"/>
<name>V5FZI1_ANOGL</name>